<protein>
    <recommendedName>
        <fullName evidence="4">Angiotensin-converting enzyme</fullName>
    </recommendedName>
</protein>
<evidence type="ECO:0000256" key="1">
    <source>
        <dbReference type="SAM" id="SignalP"/>
    </source>
</evidence>
<dbReference type="InterPro" id="IPR036226">
    <property type="entry name" value="LipOase_C_sf"/>
</dbReference>
<dbReference type="AlphaFoldDB" id="A7RVF2"/>
<keyword evidence="3" id="KW-1185">Reference proteome</keyword>
<evidence type="ECO:0008006" key="4">
    <source>
        <dbReference type="Google" id="ProtNLM"/>
    </source>
</evidence>
<proteinExistence type="predicted"/>
<dbReference type="SUPFAM" id="SSF48484">
    <property type="entry name" value="Lipoxigenase"/>
    <property type="match status" value="2"/>
</dbReference>
<dbReference type="InParanoid" id="A7RVF2"/>
<feature type="signal peptide" evidence="1">
    <location>
        <begin position="1"/>
        <end position="21"/>
    </location>
</feature>
<dbReference type="Proteomes" id="UP000001593">
    <property type="component" value="Unassembled WGS sequence"/>
</dbReference>
<evidence type="ECO:0000313" key="2">
    <source>
        <dbReference type="EMBL" id="EDO44630.1"/>
    </source>
</evidence>
<sequence length="372" mass="43533">MWTYGLVGFLFFFVALQTVQINGFEKGYCKVSLPQYVTPACSIKRKAGLYKQQKEFKLNAPSAAMPYARLAVSTREYPKFVKDKPMLSSHLTEYAAMVAAGRKFQELYKDMTKGRPEEMTYRDFLELNKYMRTALEKAFGHKMRLPSEYEPFQMDVTKYLSDKYFTEQRLAGANPLGLQQVTLSDEVSTREYPKFVKDKPMLSSHLTEYAAMVAAGRKFQELYKDMTKGRPEEMTYRDFLELNKYMRTALEKAFGHKMRLPSEYEPFQMDVTKYLSDKYFTEQRLAGANPLGLQQTQCAFTSSLGTFRYDRLLDYASFLEDRAARRVVYRNFCRLNELVEPLLIRINNRRLKDGHLAYPYFIPRWLPNGIQT</sequence>
<dbReference type="HOGENOM" id="CLU_744542_0_0_1"/>
<reference evidence="2 3" key="1">
    <citation type="journal article" date="2007" name="Science">
        <title>Sea anemone genome reveals ancestral eumetazoan gene repertoire and genomic organization.</title>
        <authorList>
            <person name="Putnam N.H."/>
            <person name="Srivastava M."/>
            <person name="Hellsten U."/>
            <person name="Dirks B."/>
            <person name="Chapman J."/>
            <person name="Salamov A."/>
            <person name="Terry A."/>
            <person name="Shapiro H."/>
            <person name="Lindquist E."/>
            <person name="Kapitonov V.V."/>
            <person name="Jurka J."/>
            <person name="Genikhovich G."/>
            <person name="Grigoriev I.V."/>
            <person name="Lucas S.M."/>
            <person name="Steele R.E."/>
            <person name="Finnerty J.R."/>
            <person name="Technau U."/>
            <person name="Martindale M.Q."/>
            <person name="Rokhsar D.S."/>
        </authorList>
    </citation>
    <scope>NUCLEOTIDE SEQUENCE [LARGE SCALE GENOMIC DNA]</scope>
    <source>
        <strain evidence="3">CH2 X CH6</strain>
    </source>
</reference>
<organism evidence="2 3">
    <name type="scientific">Nematostella vectensis</name>
    <name type="common">Starlet sea anemone</name>
    <dbReference type="NCBI Taxonomy" id="45351"/>
    <lineage>
        <taxon>Eukaryota</taxon>
        <taxon>Metazoa</taxon>
        <taxon>Cnidaria</taxon>
        <taxon>Anthozoa</taxon>
        <taxon>Hexacorallia</taxon>
        <taxon>Actiniaria</taxon>
        <taxon>Edwardsiidae</taxon>
        <taxon>Nematostella</taxon>
    </lineage>
</organism>
<feature type="chain" id="PRO_5002713866" description="Angiotensin-converting enzyme" evidence="1">
    <location>
        <begin position="22"/>
        <end position="372"/>
    </location>
</feature>
<gene>
    <name evidence="2" type="ORF">NEMVEDRAFT_v1g240958</name>
</gene>
<evidence type="ECO:0000313" key="3">
    <source>
        <dbReference type="Proteomes" id="UP000001593"/>
    </source>
</evidence>
<name>A7RVF2_NEMVE</name>
<accession>A7RVF2</accession>
<dbReference type="EMBL" id="DS469543">
    <property type="protein sequence ID" value="EDO44630.1"/>
    <property type="molecule type" value="Genomic_DNA"/>
</dbReference>
<keyword evidence="1" id="KW-0732">Signal</keyword>